<dbReference type="OrthoDB" id="4773470at2"/>
<dbReference type="AlphaFoldDB" id="A0A263DCL2"/>
<keyword evidence="1" id="KW-0812">Transmembrane</keyword>
<protein>
    <recommendedName>
        <fullName evidence="4">DUF3093 domain-containing protein</fullName>
    </recommendedName>
</protein>
<keyword evidence="3" id="KW-1185">Reference proteome</keyword>
<name>A0A263DCL2_9PSEU</name>
<organism evidence="2 3">
    <name type="scientific">Amycolatopsis antarctica</name>
    <dbReference type="NCBI Taxonomy" id="1854586"/>
    <lineage>
        <taxon>Bacteria</taxon>
        <taxon>Bacillati</taxon>
        <taxon>Actinomycetota</taxon>
        <taxon>Actinomycetes</taxon>
        <taxon>Pseudonocardiales</taxon>
        <taxon>Pseudonocardiaceae</taxon>
        <taxon>Amycolatopsis</taxon>
    </lineage>
</organism>
<evidence type="ECO:0000256" key="1">
    <source>
        <dbReference type="SAM" id="Phobius"/>
    </source>
</evidence>
<reference evidence="2 3" key="1">
    <citation type="submission" date="2017-07" db="EMBL/GenBank/DDBJ databases">
        <title>Amycolatopsis antarcticus sp. nov., isolated from the surface of an Antarcticus brown macroalga.</title>
        <authorList>
            <person name="Wang J."/>
            <person name="Leiva S."/>
            <person name="Huang J."/>
            <person name="Huang Y."/>
        </authorList>
    </citation>
    <scope>NUCLEOTIDE SEQUENCE [LARGE SCALE GENOMIC DNA]</scope>
    <source>
        <strain evidence="2 3">AU-G6</strain>
    </source>
</reference>
<evidence type="ECO:0000313" key="2">
    <source>
        <dbReference type="EMBL" id="OZM75247.1"/>
    </source>
</evidence>
<proteinExistence type="predicted"/>
<evidence type="ECO:0008006" key="4">
    <source>
        <dbReference type="Google" id="ProtNLM"/>
    </source>
</evidence>
<comment type="caution">
    <text evidence="2">The sequence shown here is derived from an EMBL/GenBank/DDBJ whole genome shotgun (WGS) entry which is preliminary data.</text>
</comment>
<dbReference type="EMBL" id="NKYE01000001">
    <property type="protein sequence ID" value="OZM75247.1"/>
    <property type="molecule type" value="Genomic_DNA"/>
</dbReference>
<feature type="transmembrane region" description="Helical" evidence="1">
    <location>
        <begin position="24"/>
        <end position="43"/>
    </location>
</feature>
<keyword evidence="1" id="KW-1133">Transmembrane helix</keyword>
<gene>
    <name evidence="2" type="ORF">CFN78_00540</name>
</gene>
<keyword evidence="1" id="KW-0472">Membrane</keyword>
<sequence length="129" mass="13882">MFWGPGFALTGALLELVAGGPVHTIAWVLVGLTLLVVLSLWVYSRRRFLSVRLTPTHLWQGRESLAVSRIAEVDDVGSPIGVPVLGGGWSAPRKYEELPLRLDDGSVVLAWARDGVALREALRGVVAGT</sequence>
<dbReference type="Proteomes" id="UP000242444">
    <property type="component" value="Unassembled WGS sequence"/>
</dbReference>
<evidence type="ECO:0000313" key="3">
    <source>
        <dbReference type="Proteomes" id="UP000242444"/>
    </source>
</evidence>
<accession>A0A263DCL2</accession>
<dbReference type="InParanoid" id="A0A263DCL2"/>